<feature type="transmembrane region" description="Helical" evidence="13">
    <location>
        <begin position="270"/>
        <end position="293"/>
    </location>
</feature>
<dbReference type="InterPro" id="IPR005821">
    <property type="entry name" value="Ion_trans_dom"/>
</dbReference>
<dbReference type="RefSeq" id="XP_031557958.1">
    <property type="nucleotide sequence ID" value="XM_031702098.1"/>
</dbReference>
<dbReference type="GO" id="GO:0005249">
    <property type="term" value="F:voltage-gated potassium channel activity"/>
    <property type="evidence" value="ECO:0007669"/>
    <property type="project" value="InterPro"/>
</dbReference>
<dbReference type="PRINTS" id="PR01498">
    <property type="entry name" value="SHAWCHANNEL"/>
</dbReference>
<dbReference type="InterPro" id="IPR003968">
    <property type="entry name" value="K_chnl_volt-dep_Kv"/>
</dbReference>
<evidence type="ECO:0000256" key="9">
    <source>
        <dbReference type="ARBA" id="ARBA00023065"/>
    </source>
</evidence>
<feature type="compositionally biased region" description="Polar residues" evidence="12">
    <location>
        <begin position="1"/>
        <end position="12"/>
    </location>
</feature>
<feature type="transmembrane region" description="Helical" evidence="13">
    <location>
        <begin position="188"/>
        <end position="210"/>
    </location>
</feature>
<sequence length="443" mass="50857">MISISASRTAYSRHSPVQRRTKTRPTQTLAKTQHVKPSGVKVIINVGGRKFVTWKDTLQRFPNTLLGNEKLSSKFYDQSRGEYFIDRDPHLFRYILNYYRNGKLHRSIDDCNESFEEELIFYGIAPQEIHDCCFDEDQEEEQQNQEKIRQQAEEANKPVYVPKTWFGKIRNCIWRTLEGEIESGIGNVIGMGFIYFVGLFIILSIFTTVYETVPCTDGIKACEERTYILDLLDLICIGVFSFEFGLRVLVCPDYNAFVRTPMNLIDFFSILPFYARLLLQSVVGSNLEAFIVLRVLRIFRVFKLSRHSKRLQRFGAAIGSCFQDLMSLTFVLLVAVLLFSSFIYFIEKGAVEGMFTSIPDSMWYTIVTMITLGYGDMVPSTVPGQLLGAMCCISGVILIALPIPIIQEKDIFKKNMINVYDVDDLRKKIEKMKKENGNENENG</sequence>
<evidence type="ECO:0000256" key="6">
    <source>
        <dbReference type="ARBA" id="ARBA00022882"/>
    </source>
</evidence>
<dbReference type="PANTHER" id="PTHR11537">
    <property type="entry name" value="VOLTAGE-GATED POTASSIUM CHANNEL"/>
    <property type="match status" value="1"/>
</dbReference>
<evidence type="ECO:0000256" key="3">
    <source>
        <dbReference type="ARBA" id="ARBA00022538"/>
    </source>
</evidence>
<dbReference type="AlphaFoldDB" id="A0A6P8HNK7"/>
<dbReference type="InterPro" id="IPR003131">
    <property type="entry name" value="T1-type_BTB"/>
</dbReference>
<dbReference type="GO" id="GO:0008076">
    <property type="term" value="C:voltage-gated potassium channel complex"/>
    <property type="evidence" value="ECO:0007669"/>
    <property type="project" value="InterPro"/>
</dbReference>
<evidence type="ECO:0000256" key="4">
    <source>
        <dbReference type="ARBA" id="ARBA00022692"/>
    </source>
</evidence>
<dbReference type="Gene3D" id="3.30.710.10">
    <property type="entry name" value="Potassium Channel Kv1.1, Chain A"/>
    <property type="match status" value="1"/>
</dbReference>
<feature type="region of interest" description="Disordered" evidence="12">
    <location>
        <begin position="1"/>
        <end position="32"/>
    </location>
</feature>
<dbReference type="GO" id="GO:0051260">
    <property type="term" value="P:protein homooligomerization"/>
    <property type="evidence" value="ECO:0007669"/>
    <property type="project" value="InterPro"/>
</dbReference>
<dbReference type="Gene3D" id="1.20.120.350">
    <property type="entry name" value="Voltage-gated potassium channels. Chain C"/>
    <property type="match status" value="1"/>
</dbReference>
<dbReference type="GO" id="GO:0001508">
    <property type="term" value="P:action potential"/>
    <property type="evidence" value="ECO:0007669"/>
    <property type="project" value="TreeGrafter"/>
</dbReference>
<reference evidence="16 17" key="1">
    <citation type="submission" date="2025-04" db="UniProtKB">
        <authorList>
            <consortium name="RefSeq"/>
        </authorList>
    </citation>
    <scope>IDENTIFICATION</scope>
    <source>
        <tissue evidence="16 17">Tentacle</tissue>
    </source>
</reference>
<evidence type="ECO:0000313" key="16">
    <source>
        <dbReference type="RefSeq" id="XP_031557956.1"/>
    </source>
</evidence>
<dbReference type="RefSeq" id="XP_031557957.1">
    <property type="nucleotide sequence ID" value="XM_031702097.1"/>
</dbReference>
<dbReference type="SUPFAM" id="SSF54695">
    <property type="entry name" value="POZ domain"/>
    <property type="match status" value="1"/>
</dbReference>
<dbReference type="PRINTS" id="PR00169">
    <property type="entry name" value="KCHANNEL"/>
</dbReference>
<protein>
    <submittedName>
        <fullName evidence="16 17">Potassium voltage-gated channel subfamily D member 3-like</fullName>
    </submittedName>
</protein>
<keyword evidence="2" id="KW-0813">Transport</keyword>
<evidence type="ECO:0000256" key="11">
    <source>
        <dbReference type="ARBA" id="ARBA00023303"/>
    </source>
</evidence>
<comment type="subcellular location">
    <subcellularLocation>
        <location evidence="1">Membrane</location>
        <topology evidence="1">Multi-pass membrane protein</topology>
    </subcellularLocation>
</comment>
<dbReference type="Gene3D" id="1.10.287.70">
    <property type="match status" value="1"/>
</dbReference>
<dbReference type="SUPFAM" id="SSF81324">
    <property type="entry name" value="Voltage-gated potassium channels"/>
    <property type="match status" value="1"/>
</dbReference>
<keyword evidence="9" id="KW-0406">Ion transport</keyword>
<evidence type="ECO:0000256" key="13">
    <source>
        <dbReference type="SAM" id="Phobius"/>
    </source>
</evidence>
<organism evidence="15 19">
    <name type="scientific">Actinia tenebrosa</name>
    <name type="common">Australian red waratah sea anemone</name>
    <dbReference type="NCBI Taxonomy" id="6105"/>
    <lineage>
        <taxon>Eukaryota</taxon>
        <taxon>Metazoa</taxon>
        <taxon>Cnidaria</taxon>
        <taxon>Anthozoa</taxon>
        <taxon>Hexacorallia</taxon>
        <taxon>Actiniaria</taxon>
        <taxon>Actiniidae</taxon>
        <taxon>Actinia</taxon>
    </lineage>
</organism>
<dbReference type="SMART" id="SM00225">
    <property type="entry name" value="BTB"/>
    <property type="match status" value="1"/>
</dbReference>
<keyword evidence="15" id="KW-1185">Reference proteome</keyword>
<feature type="transmembrane region" description="Helical" evidence="13">
    <location>
        <begin position="231"/>
        <end position="250"/>
    </location>
</feature>
<evidence type="ECO:0000256" key="7">
    <source>
        <dbReference type="ARBA" id="ARBA00022958"/>
    </source>
</evidence>
<dbReference type="RefSeq" id="XP_031557959.1">
    <property type="nucleotide sequence ID" value="XM_031702099.1"/>
</dbReference>
<feature type="transmembrane region" description="Helical" evidence="13">
    <location>
        <begin position="314"/>
        <end position="346"/>
    </location>
</feature>
<keyword evidence="4 13" id="KW-0812">Transmembrane</keyword>
<dbReference type="InterPro" id="IPR027359">
    <property type="entry name" value="Volt_channel_dom_sf"/>
</dbReference>
<dbReference type="Proteomes" id="UP000515163">
    <property type="component" value="Unplaced"/>
</dbReference>
<evidence type="ECO:0000313" key="15">
    <source>
        <dbReference type="Proteomes" id="UP000515163"/>
    </source>
</evidence>
<keyword evidence="7" id="KW-0630">Potassium</keyword>
<evidence type="ECO:0000313" key="19">
    <source>
        <dbReference type="RefSeq" id="XP_031557959.1"/>
    </source>
</evidence>
<evidence type="ECO:0000256" key="1">
    <source>
        <dbReference type="ARBA" id="ARBA00004141"/>
    </source>
</evidence>
<evidence type="ECO:0000256" key="10">
    <source>
        <dbReference type="ARBA" id="ARBA00023136"/>
    </source>
</evidence>
<feature type="domain" description="BTB" evidence="14">
    <location>
        <begin position="40"/>
        <end position="140"/>
    </location>
</feature>
<evidence type="ECO:0000313" key="18">
    <source>
        <dbReference type="RefSeq" id="XP_031557958.1"/>
    </source>
</evidence>
<keyword evidence="5" id="KW-0631">Potassium channel</keyword>
<dbReference type="KEGG" id="aten:116294486"/>
<keyword evidence="10 13" id="KW-0472">Membrane</keyword>
<feature type="transmembrane region" description="Helical" evidence="13">
    <location>
        <begin position="386"/>
        <end position="406"/>
    </location>
</feature>
<proteinExistence type="predicted"/>
<keyword evidence="11" id="KW-0407">Ion channel</keyword>
<dbReference type="PRINTS" id="PR01491">
    <property type="entry name" value="KVCHANNEL"/>
</dbReference>
<evidence type="ECO:0000256" key="8">
    <source>
        <dbReference type="ARBA" id="ARBA00022989"/>
    </source>
</evidence>
<dbReference type="RefSeq" id="XP_031557956.1">
    <property type="nucleotide sequence ID" value="XM_031702096.1"/>
</dbReference>
<dbReference type="InterPro" id="IPR000210">
    <property type="entry name" value="BTB/POZ_dom"/>
</dbReference>
<dbReference type="InterPro" id="IPR011333">
    <property type="entry name" value="SKP1/BTB/POZ_sf"/>
</dbReference>
<keyword evidence="6" id="KW-0851">Voltage-gated channel</keyword>
<dbReference type="PANTHER" id="PTHR11537:SF105">
    <property type="entry name" value="POTASSIUM VOLTAGE-GATED CHANNEL PROTEIN SHAL"/>
    <property type="match status" value="1"/>
</dbReference>
<dbReference type="GeneID" id="116294486"/>
<evidence type="ECO:0000256" key="12">
    <source>
        <dbReference type="SAM" id="MobiDB-lite"/>
    </source>
</evidence>
<dbReference type="InterPro" id="IPR003974">
    <property type="entry name" value="K_chnl_volt-dep_Kv3"/>
</dbReference>
<evidence type="ECO:0000256" key="5">
    <source>
        <dbReference type="ARBA" id="ARBA00022826"/>
    </source>
</evidence>
<keyword evidence="8 13" id="KW-1133">Transmembrane helix</keyword>
<dbReference type="Pfam" id="PF02214">
    <property type="entry name" value="BTB_2"/>
    <property type="match status" value="1"/>
</dbReference>
<dbReference type="Pfam" id="PF00520">
    <property type="entry name" value="Ion_trans"/>
    <property type="match status" value="1"/>
</dbReference>
<accession>A0A6P8HNK7</accession>
<gene>
    <name evidence="16 17 18 19" type="primary">LOC116294486</name>
</gene>
<keyword evidence="3" id="KW-0633">Potassium transport</keyword>
<dbReference type="InterPro" id="IPR028325">
    <property type="entry name" value="VG_K_chnl"/>
</dbReference>
<dbReference type="FunFam" id="1.10.287.70:FF:000028">
    <property type="entry name" value="potassium voltage-gated channel subfamily D member 3"/>
    <property type="match status" value="1"/>
</dbReference>
<evidence type="ECO:0000256" key="2">
    <source>
        <dbReference type="ARBA" id="ARBA00022448"/>
    </source>
</evidence>
<evidence type="ECO:0000259" key="14">
    <source>
        <dbReference type="SMART" id="SM00225"/>
    </source>
</evidence>
<evidence type="ECO:0000313" key="17">
    <source>
        <dbReference type="RefSeq" id="XP_031557957.1"/>
    </source>
</evidence>
<dbReference type="OrthoDB" id="415460at2759"/>
<name>A0A6P8HNK7_ACTTE</name>